<organism evidence="1">
    <name type="scientific">marine sediment metagenome</name>
    <dbReference type="NCBI Taxonomy" id="412755"/>
    <lineage>
        <taxon>unclassified sequences</taxon>
        <taxon>metagenomes</taxon>
        <taxon>ecological metagenomes</taxon>
    </lineage>
</organism>
<accession>A0A0F9GI88</accession>
<sequence>MKEEYDYIKINYERYSRINQSTQLEFSKQTYPFYWLKLILHLDYWTNAIYTKWLPNGRRIYAKNIEHLMTITTASKTTVYQFYNDISQRHYISKWNSAKLGEVYVLNPKYVVNGGKVLSEVYFLFYPDEISNEHNLQDTTRSYKAYLSSTEWQEKRELVLKRDKCCQHCNSTDNLLVHHITYEHIFHEHMEDLITLCKKCHFKEHPELLNKIQQSQNGDCQL</sequence>
<protein>
    <recommendedName>
        <fullName evidence="2">HNH nuclease domain-containing protein</fullName>
    </recommendedName>
</protein>
<proteinExistence type="predicted"/>
<comment type="caution">
    <text evidence="1">The sequence shown here is derived from an EMBL/GenBank/DDBJ whole genome shotgun (WGS) entry which is preliminary data.</text>
</comment>
<name>A0A0F9GI88_9ZZZZ</name>
<dbReference type="EMBL" id="LAZR01017903">
    <property type="protein sequence ID" value="KKL98508.1"/>
    <property type="molecule type" value="Genomic_DNA"/>
</dbReference>
<evidence type="ECO:0000313" key="1">
    <source>
        <dbReference type="EMBL" id="KKL98508.1"/>
    </source>
</evidence>
<reference evidence="1" key="1">
    <citation type="journal article" date="2015" name="Nature">
        <title>Complex archaea that bridge the gap between prokaryotes and eukaryotes.</title>
        <authorList>
            <person name="Spang A."/>
            <person name="Saw J.H."/>
            <person name="Jorgensen S.L."/>
            <person name="Zaremba-Niedzwiedzka K."/>
            <person name="Martijn J."/>
            <person name="Lind A.E."/>
            <person name="van Eijk R."/>
            <person name="Schleper C."/>
            <person name="Guy L."/>
            <person name="Ettema T.J."/>
        </authorList>
    </citation>
    <scope>NUCLEOTIDE SEQUENCE</scope>
</reference>
<gene>
    <name evidence="1" type="ORF">LCGC14_1823690</name>
</gene>
<dbReference type="InterPro" id="IPR003615">
    <property type="entry name" value="HNH_nuc"/>
</dbReference>
<dbReference type="CDD" id="cd00085">
    <property type="entry name" value="HNHc"/>
    <property type="match status" value="1"/>
</dbReference>
<evidence type="ECO:0008006" key="2">
    <source>
        <dbReference type="Google" id="ProtNLM"/>
    </source>
</evidence>
<dbReference type="AlphaFoldDB" id="A0A0F9GI88"/>